<reference evidence="1 2" key="1">
    <citation type="journal article" date="2014" name="Proc. Natl. Acad. Sci. U.S.A.">
        <title>Trajectory and genomic determinants of fungal-pathogen speciation and host adaptation.</title>
        <authorList>
            <person name="Hu X."/>
            <person name="Xiao G."/>
            <person name="Zheng P."/>
            <person name="Shang Y."/>
            <person name="Su Y."/>
            <person name="Zhang X."/>
            <person name="Liu X."/>
            <person name="Zhan S."/>
            <person name="St Leger R.J."/>
            <person name="Wang C."/>
        </authorList>
    </citation>
    <scope>NUCLEOTIDE SEQUENCE [LARGE SCALE GENOMIC DNA]</scope>
    <source>
        <strain evidence="1 2">ARSEF 549</strain>
    </source>
</reference>
<protein>
    <submittedName>
        <fullName evidence="1">Uncharacterized protein</fullName>
    </submittedName>
</protein>
<dbReference type="HOGENOM" id="CLU_2210616_0_0_1"/>
<comment type="caution">
    <text evidence="1">The sequence shown here is derived from an EMBL/GenBank/DDBJ whole genome shotgun (WGS) entry which is preliminary data.</text>
</comment>
<dbReference type="EMBL" id="AZNF01000032">
    <property type="protein sequence ID" value="KID59260.1"/>
    <property type="molecule type" value="Genomic_DNA"/>
</dbReference>
<sequence>MHFSLRRREAWLPVRHGDVEKQPEAAMRWLGLWLNRKLTFKTHVEKWTAKAHSVAHRLRSLPARRPAERCAEGRQSLCRADSALQRGSLVSRYNLATLETADEERTI</sequence>
<organism evidence="1 2">
    <name type="scientific">Metarhizium anisopliae (strain ARSEF 549)</name>
    <dbReference type="NCBI Taxonomy" id="3151832"/>
    <lineage>
        <taxon>Eukaryota</taxon>
        <taxon>Fungi</taxon>
        <taxon>Dikarya</taxon>
        <taxon>Ascomycota</taxon>
        <taxon>Pezizomycotina</taxon>
        <taxon>Sordariomycetes</taxon>
        <taxon>Hypocreomycetidae</taxon>
        <taxon>Hypocreales</taxon>
        <taxon>Clavicipitaceae</taxon>
        <taxon>Metarhizium</taxon>
    </lineage>
</organism>
<evidence type="ECO:0000313" key="1">
    <source>
        <dbReference type="EMBL" id="KID59260.1"/>
    </source>
</evidence>
<gene>
    <name evidence="1" type="ORF">MAN_10815</name>
</gene>
<keyword evidence="2" id="KW-1185">Reference proteome</keyword>
<dbReference type="VEuPathDB" id="FungiDB:MAN_10815"/>
<name>A0A0B4EAJ0_METAF</name>
<evidence type="ECO:0000313" key="2">
    <source>
        <dbReference type="Proteomes" id="UP000031186"/>
    </source>
</evidence>
<dbReference type="AlphaFoldDB" id="A0A0B4EAJ0"/>
<feature type="non-terminal residue" evidence="1">
    <location>
        <position position="1"/>
    </location>
</feature>
<dbReference type="Proteomes" id="UP000031186">
    <property type="component" value="Unassembled WGS sequence"/>
</dbReference>
<proteinExistence type="predicted"/>
<accession>A0A0B4EAJ0</accession>